<evidence type="ECO:0000313" key="1">
    <source>
        <dbReference type="EMBL" id="KAJ1721124.1"/>
    </source>
</evidence>
<name>A0A9W7XUK1_9FUNG</name>
<reference evidence="1" key="1">
    <citation type="submission" date="2022-07" db="EMBL/GenBank/DDBJ databases">
        <title>Phylogenomic reconstructions and comparative analyses of Kickxellomycotina fungi.</title>
        <authorList>
            <person name="Reynolds N.K."/>
            <person name="Stajich J.E."/>
            <person name="Barry K."/>
            <person name="Grigoriev I.V."/>
            <person name="Crous P."/>
            <person name="Smith M.E."/>
        </authorList>
    </citation>
    <scope>NUCLEOTIDE SEQUENCE</scope>
    <source>
        <strain evidence="1">NBRC 32514</strain>
    </source>
</reference>
<comment type="caution">
    <text evidence="1">The sequence shown here is derived from an EMBL/GenBank/DDBJ whole genome shotgun (WGS) entry which is preliminary data.</text>
</comment>
<proteinExistence type="predicted"/>
<dbReference type="EMBL" id="JANBOJ010000195">
    <property type="protein sequence ID" value="KAJ1721124.1"/>
    <property type="molecule type" value="Genomic_DNA"/>
</dbReference>
<accession>A0A9W7XUK1</accession>
<dbReference type="Proteomes" id="UP001149813">
    <property type="component" value="Unassembled WGS sequence"/>
</dbReference>
<keyword evidence="2" id="KW-1185">Reference proteome</keyword>
<sequence>MSSVSLSSASVYTVHVRLKFDLGSHEYNNELSLSSNDKVGAIRKMMSRNITTIIKIKMETEDGEQITDDDALLGEYVGRRTIQATAICGPNILVYWAKKKAAGVRRFIGYFRHA</sequence>
<protein>
    <recommendedName>
        <fullName evidence="3">Ubiquitin-like domain-containing protein</fullName>
    </recommendedName>
</protein>
<organism evidence="1 2">
    <name type="scientific">Coemansia erecta</name>
    <dbReference type="NCBI Taxonomy" id="147472"/>
    <lineage>
        <taxon>Eukaryota</taxon>
        <taxon>Fungi</taxon>
        <taxon>Fungi incertae sedis</taxon>
        <taxon>Zoopagomycota</taxon>
        <taxon>Kickxellomycotina</taxon>
        <taxon>Kickxellomycetes</taxon>
        <taxon>Kickxellales</taxon>
        <taxon>Kickxellaceae</taxon>
        <taxon>Coemansia</taxon>
    </lineage>
</organism>
<evidence type="ECO:0000313" key="2">
    <source>
        <dbReference type="Proteomes" id="UP001149813"/>
    </source>
</evidence>
<gene>
    <name evidence="1" type="ORF">LPJ53_004309</name>
</gene>
<dbReference type="AlphaFoldDB" id="A0A9W7XUK1"/>
<evidence type="ECO:0008006" key="3">
    <source>
        <dbReference type="Google" id="ProtNLM"/>
    </source>
</evidence>